<feature type="compositionally biased region" description="Low complexity" evidence="1">
    <location>
        <begin position="45"/>
        <end position="68"/>
    </location>
</feature>
<keyword evidence="3" id="KW-1185">Reference proteome</keyword>
<organism evidence="2 3">
    <name type="scientific">Tilletia controversa</name>
    <name type="common">dwarf bunt fungus</name>
    <dbReference type="NCBI Taxonomy" id="13291"/>
    <lineage>
        <taxon>Eukaryota</taxon>
        <taxon>Fungi</taxon>
        <taxon>Dikarya</taxon>
        <taxon>Basidiomycota</taxon>
        <taxon>Ustilaginomycotina</taxon>
        <taxon>Exobasidiomycetes</taxon>
        <taxon>Tilletiales</taxon>
        <taxon>Tilletiaceae</taxon>
        <taxon>Tilletia</taxon>
    </lineage>
</organism>
<comment type="caution">
    <text evidence="2">The sequence shown here is derived from an EMBL/GenBank/DDBJ whole genome shotgun (WGS) entry which is preliminary data.</text>
</comment>
<evidence type="ECO:0000313" key="2">
    <source>
        <dbReference type="EMBL" id="KAE8248194.1"/>
    </source>
</evidence>
<sequence length="357" mass="37989">MVPQDTPASQAARQTAASKDAPEDSASKVSQEASQEASRSRDAPKAPGARAAAKASASNAPQQASASKAADEPPQSRAAAKASASKAVKQTPAPRAASKASASRAAQRDPASKPPPPSTTTEAGASSFQGGPRRSVRKLNVADDQSRRRARHDDDDQESDEDHGRTSKAKQKNARQQSDGKEVHVDDRGSGKQTAIPVNDSDDASPTPLSKGKKRQVDDDDAEGVGFLPPPSKRAAGNKRSSFSRKVADEDTEEDPMDQEEDPGDFNQPSSSKGTAGDKKRPSHQNPSTPARDRQTSAVHPIEETNTDTDDSANDGNERGCGSEEVRSLRDNCKRRLPKLKKGEKTEWRYAAGIIRK</sequence>
<feature type="compositionally biased region" description="Acidic residues" evidence="1">
    <location>
        <begin position="250"/>
        <end position="264"/>
    </location>
</feature>
<feature type="compositionally biased region" description="Low complexity" evidence="1">
    <location>
        <begin position="78"/>
        <end position="105"/>
    </location>
</feature>
<feature type="compositionally biased region" description="Polar residues" evidence="1">
    <location>
        <begin position="27"/>
        <end position="37"/>
    </location>
</feature>
<gene>
    <name evidence="2" type="ORF">A4X06_0g3895</name>
</gene>
<feature type="region of interest" description="Disordered" evidence="1">
    <location>
        <begin position="1"/>
        <end position="334"/>
    </location>
</feature>
<evidence type="ECO:0000256" key="1">
    <source>
        <dbReference type="SAM" id="MobiDB-lite"/>
    </source>
</evidence>
<feature type="compositionally biased region" description="Basic and acidic residues" evidence="1">
    <location>
        <begin position="316"/>
        <end position="334"/>
    </location>
</feature>
<evidence type="ECO:0000313" key="3">
    <source>
        <dbReference type="Proteomes" id="UP000077684"/>
    </source>
</evidence>
<reference evidence="2" key="1">
    <citation type="submission" date="2016-04" db="EMBL/GenBank/DDBJ databases">
        <authorList>
            <person name="Nguyen H.D."/>
            <person name="Samba Siva P."/>
            <person name="Cullis J."/>
            <person name="Levesque C.A."/>
            <person name="Hambleton S."/>
        </authorList>
    </citation>
    <scope>NUCLEOTIDE SEQUENCE</scope>
    <source>
        <strain evidence="2">DAOMC 236426</strain>
    </source>
</reference>
<protein>
    <submittedName>
        <fullName evidence="2">Uncharacterized protein</fullName>
    </submittedName>
</protein>
<feature type="compositionally biased region" description="Polar residues" evidence="1">
    <location>
        <begin position="1"/>
        <end position="17"/>
    </location>
</feature>
<name>A0A8X7MT89_9BASI</name>
<feature type="compositionally biased region" description="Basic and acidic residues" evidence="1">
    <location>
        <begin position="178"/>
        <end position="190"/>
    </location>
</feature>
<dbReference type="AlphaFoldDB" id="A0A8X7MT89"/>
<dbReference type="Proteomes" id="UP000077684">
    <property type="component" value="Unassembled WGS sequence"/>
</dbReference>
<proteinExistence type="predicted"/>
<accession>A0A8X7MT89</accession>
<feature type="compositionally biased region" description="Basic and acidic residues" evidence="1">
    <location>
        <begin position="140"/>
        <end position="154"/>
    </location>
</feature>
<dbReference type="EMBL" id="LWDE02000379">
    <property type="protein sequence ID" value="KAE8248194.1"/>
    <property type="molecule type" value="Genomic_DNA"/>
</dbReference>
<reference evidence="2" key="2">
    <citation type="journal article" date="2019" name="IMA Fungus">
        <title>Genome sequencing and comparison of five Tilletia species to identify candidate genes for the detection of regulated species infecting wheat.</title>
        <authorList>
            <person name="Nguyen H.D.T."/>
            <person name="Sultana T."/>
            <person name="Kesanakurti P."/>
            <person name="Hambleton S."/>
        </authorList>
    </citation>
    <scope>NUCLEOTIDE SEQUENCE</scope>
    <source>
        <strain evidence="2">DAOMC 236426</strain>
    </source>
</reference>